<reference evidence="2" key="1">
    <citation type="submission" date="2019-10" db="EMBL/GenBank/DDBJ databases">
        <title>Lacipirellula parvula gen. nov., sp. nov., representing a lineage of planctomycetes widespread in freshwater anoxic habitats, and description of the family Lacipirellulaceae.</title>
        <authorList>
            <person name="Dedysh S.N."/>
            <person name="Kulichevskaya I.S."/>
            <person name="Beletsky A.V."/>
            <person name="Rakitin A.L."/>
            <person name="Mardanov A.V."/>
            <person name="Ivanova A.A."/>
            <person name="Saltykova V.X."/>
            <person name="Rijpstra W.I.C."/>
            <person name="Sinninghe Damste J.S."/>
            <person name="Ravin N.V."/>
        </authorList>
    </citation>
    <scope>NUCLEOTIDE SEQUENCE [LARGE SCALE GENOMIC DNA]</scope>
    <source>
        <strain evidence="2">PX69</strain>
    </source>
</reference>
<sequence length="67" mass="6742">MPDPLPFAEVVPLELGGQWIAWDDAGLKIIASGDSAEAATAAAKAAGVAEPIIEKAPPADSGFVGRL</sequence>
<dbReference type="KEGG" id="lpav:PLANPX_2591"/>
<protein>
    <recommendedName>
        <fullName evidence="3">DUF5678 domain-containing protein</fullName>
    </recommendedName>
</protein>
<dbReference type="EMBL" id="AP021861">
    <property type="protein sequence ID" value="BBO32979.1"/>
    <property type="molecule type" value="Genomic_DNA"/>
</dbReference>
<dbReference type="Proteomes" id="UP000326837">
    <property type="component" value="Chromosome"/>
</dbReference>
<accession>A0A5K7XJD2</accession>
<evidence type="ECO:0008006" key="3">
    <source>
        <dbReference type="Google" id="ProtNLM"/>
    </source>
</evidence>
<gene>
    <name evidence="1" type="ORF">PLANPX_2591</name>
</gene>
<keyword evidence="2" id="KW-1185">Reference proteome</keyword>
<proteinExistence type="predicted"/>
<dbReference type="AlphaFoldDB" id="A0A5K7XJD2"/>
<organism evidence="1 2">
    <name type="scientific">Lacipirellula parvula</name>
    <dbReference type="NCBI Taxonomy" id="2650471"/>
    <lineage>
        <taxon>Bacteria</taxon>
        <taxon>Pseudomonadati</taxon>
        <taxon>Planctomycetota</taxon>
        <taxon>Planctomycetia</taxon>
        <taxon>Pirellulales</taxon>
        <taxon>Lacipirellulaceae</taxon>
        <taxon>Lacipirellula</taxon>
    </lineage>
</organism>
<name>A0A5K7XJD2_9BACT</name>
<evidence type="ECO:0000313" key="1">
    <source>
        <dbReference type="EMBL" id="BBO32979.1"/>
    </source>
</evidence>
<evidence type="ECO:0000313" key="2">
    <source>
        <dbReference type="Proteomes" id="UP000326837"/>
    </source>
</evidence>
<dbReference type="RefSeq" id="WP_152098852.1">
    <property type="nucleotide sequence ID" value="NZ_AP021861.1"/>
</dbReference>